<evidence type="ECO:0000313" key="1">
    <source>
        <dbReference type="EMBL" id="EYB69052.1"/>
    </source>
</evidence>
<dbReference type="AlphaFoldDB" id="A0A016QT74"/>
<dbReference type="EMBL" id="JHAC01000011">
    <property type="protein sequence ID" value="EYB69052.1"/>
    <property type="molecule type" value="Genomic_DNA"/>
</dbReference>
<proteinExistence type="predicted"/>
<accession>A0A016QT74</accession>
<dbReference type="STRING" id="1476583.DEIPH_ctg011orf0016"/>
<evidence type="ECO:0000313" key="2">
    <source>
        <dbReference type="Proteomes" id="UP000020492"/>
    </source>
</evidence>
<dbReference type="Proteomes" id="UP000020492">
    <property type="component" value="Unassembled WGS sequence"/>
</dbReference>
<sequence length="122" mass="12634">MEPAEYLALRVPADALGLSAAQHAALLDSLLDEAVSVTENAAARRAWALGELYGLEAAFISRQLSGGSGAEGSFSYSDVSARLARVTADRDAARAEFARLTTPDTPRGAVRGSGSVKIVVEG</sequence>
<name>A0A016QT74_9DEIO</name>
<dbReference type="OrthoDB" id="9975936at2"/>
<organism evidence="1 2">
    <name type="scientific">Deinococcus phoenicis</name>
    <dbReference type="NCBI Taxonomy" id="1476583"/>
    <lineage>
        <taxon>Bacteria</taxon>
        <taxon>Thermotogati</taxon>
        <taxon>Deinococcota</taxon>
        <taxon>Deinococci</taxon>
        <taxon>Deinococcales</taxon>
        <taxon>Deinococcaceae</taxon>
        <taxon>Deinococcus</taxon>
    </lineage>
</organism>
<reference evidence="1 2" key="1">
    <citation type="submission" date="2014-03" db="EMBL/GenBank/DDBJ databases">
        <title>Draft genome sequence of Deinococcus phoenicis 1P10ME.</title>
        <authorList>
            <person name="Stepanov V.G."/>
            <person name="Vaishampayan P."/>
            <person name="Venkateswaran K."/>
            <person name="Fox G.E."/>
        </authorList>
    </citation>
    <scope>NUCLEOTIDE SEQUENCE [LARGE SCALE GENOMIC DNA]</scope>
    <source>
        <strain evidence="1 2">1P10ME</strain>
    </source>
</reference>
<protein>
    <submittedName>
        <fullName evidence="1">Uncharacterized protein</fullName>
    </submittedName>
</protein>
<gene>
    <name evidence="1" type="ORF">DEIPH_ctg011orf0016</name>
</gene>
<keyword evidence="2" id="KW-1185">Reference proteome</keyword>
<dbReference type="RefSeq" id="WP_034353788.1">
    <property type="nucleotide sequence ID" value="NZ_JHAC01000011.1"/>
</dbReference>
<dbReference type="PATRIC" id="fig|1476583.3.peg.645"/>
<comment type="caution">
    <text evidence="1">The sequence shown here is derived from an EMBL/GenBank/DDBJ whole genome shotgun (WGS) entry which is preliminary data.</text>
</comment>